<reference evidence="2 3" key="1">
    <citation type="submission" date="2024-06" db="EMBL/GenBank/DDBJ databases">
        <authorList>
            <person name="Woo H."/>
        </authorList>
    </citation>
    <scope>NUCLEOTIDE SEQUENCE [LARGE SCALE GENOMIC DNA]</scope>
    <source>
        <strain evidence="2 3">Si-c</strain>
    </source>
</reference>
<dbReference type="Pfam" id="PF07920">
    <property type="entry name" value="DUF1684"/>
    <property type="match status" value="1"/>
</dbReference>
<name>A0ABV3QB75_9GAMM</name>
<dbReference type="Proteomes" id="UP001556220">
    <property type="component" value="Unassembled WGS sequence"/>
</dbReference>
<evidence type="ECO:0000313" key="3">
    <source>
        <dbReference type="Proteomes" id="UP001556220"/>
    </source>
</evidence>
<keyword evidence="1" id="KW-0732">Signal</keyword>
<evidence type="ECO:0000256" key="1">
    <source>
        <dbReference type="SAM" id="SignalP"/>
    </source>
</evidence>
<protein>
    <submittedName>
        <fullName evidence="2">DUF1684 domain-containing protein</fullName>
    </submittedName>
</protein>
<evidence type="ECO:0000313" key="2">
    <source>
        <dbReference type="EMBL" id="MEW9571032.1"/>
    </source>
</evidence>
<comment type="caution">
    <text evidence="2">The sequence shown here is derived from an EMBL/GenBank/DDBJ whole genome shotgun (WGS) entry which is preliminary data.</text>
</comment>
<dbReference type="PANTHER" id="PTHR41913:SF1">
    <property type="entry name" value="DUF1684 DOMAIN-CONTAINING PROTEIN"/>
    <property type="match status" value="1"/>
</dbReference>
<feature type="signal peptide" evidence="1">
    <location>
        <begin position="1"/>
        <end position="20"/>
    </location>
</feature>
<feature type="chain" id="PRO_5047340599" evidence="1">
    <location>
        <begin position="21"/>
        <end position="307"/>
    </location>
</feature>
<accession>A0ABV3QB75</accession>
<organism evidence="2 3">
    <name type="scientific">Rhodanobacter lycopersici</name>
    <dbReference type="NCBI Taxonomy" id="3162487"/>
    <lineage>
        <taxon>Bacteria</taxon>
        <taxon>Pseudomonadati</taxon>
        <taxon>Pseudomonadota</taxon>
        <taxon>Gammaproteobacteria</taxon>
        <taxon>Lysobacterales</taxon>
        <taxon>Rhodanobacteraceae</taxon>
        <taxon>Rhodanobacter</taxon>
    </lineage>
</organism>
<dbReference type="EMBL" id="JBFOHK010000001">
    <property type="protein sequence ID" value="MEW9571032.1"/>
    <property type="molecule type" value="Genomic_DNA"/>
</dbReference>
<dbReference type="PANTHER" id="PTHR41913">
    <property type="entry name" value="DUF1684 DOMAIN-CONTAINING PROTEIN"/>
    <property type="match status" value="1"/>
</dbReference>
<dbReference type="InterPro" id="IPR012467">
    <property type="entry name" value="DUF1684"/>
</dbReference>
<proteinExistence type="predicted"/>
<gene>
    <name evidence="2" type="ORF">ABQJ54_04665</name>
</gene>
<sequence length="307" mass="32861">MLRVAAFLLALISGVATVSAAEAPSTYVHEIEQWRAARVARLTAPDGWLSLIGLEWLHEGASRVGSAADNDIVLKAGPAHLGTVTVATDGTTSIALAKDSGATVDGKPVAEATLVDDMHVAEGAAPTTVRFGNANFYVIDRDGRKALRVKDSDAEARRDFLGIDYFPVDPSWRIEAEWVPFVPPHDLQMGSVIGTIDTVKVPGKAVFHRDGHTFELLPYQEEPGGELFFVLADRTSGKETYGAARFLYAVLPAGGIDKPGKLILDFNKAYNPPCAFTPFATCPLAPPENRLDLAVTAGEKKYAGGHH</sequence>
<dbReference type="RefSeq" id="WP_367853097.1">
    <property type="nucleotide sequence ID" value="NZ_JBFOHK010000001.1"/>
</dbReference>
<keyword evidence="3" id="KW-1185">Reference proteome</keyword>